<dbReference type="PANTHER" id="PTHR11067">
    <property type="entry name" value="INOSINE TRIPHOSPHATE PYROPHOSPHATASE/HAM1 PROTEIN"/>
    <property type="match status" value="1"/>
</dbReference>
<evidence type="ECO:0000256" key="3">
    <source>
        <dbReference type="RuleBase" id="RU003781"/>
    </source>
</evidence>
<dbReference type="EC" id="3.6.1.66" evidence="4"/>
<dbReference type="CDD" id="cd00515">
    <property type="entry name" value="HAM1"/>
    <property type="match status" value="1"/>
</dbReference>
<organism evidence="4 5">
    <name type="scientific">Candidatus Nitrosocosmicus franklandianus</name>
    <dbReference type="NCBI Taxonomy" id="1798806"/>
    <lineage>
        <taxon>Archaea</taxon>
        <taxon>Nitrososphaerota</taxon>
        <taxon>Nitrososphaeria</taxon>
        <taxon>Nitrososphaerales</taxon>
        <taxon>Nitrososphaeraceae</taxon>
        <taxon>Candidatus Nitrosocosmicus</taxon>
    </lineage>
</organism>
<dbReference type="InterPro" id="IPR002637">
    <property type="entry name" value="RdgB/HAM1"/>
</dbReference>
<dbReference type="RefSeq" id="WP_134485066.1">
    <property type="nucleotide sequence ID" value="NZ_LR216287.1"/>
</dbReference>
<dbReference type="SUPFAM" id="SSF52972">
    <property type="entry name" value="ITPase-like"/>
    <property type="match status" value="1"/>
</dbReference>
<dbReference type="Pfam" id="PF01725">
    <property type="entry name" value="Ham1p_like"/>
    <property type="match status" value="1"/>
</dbReference>
<dbReference type="AlphaFoldDB" id="A0A484ICI1"/>
<evidence type="ECO:0000313" key="4">
    <source>
        <dbReference type="EMBL" id="VFJ15036.1"/>
    </source>
</evidence>
<comment type="similarity">
    <text evidence="1 3">Belongs to the HAM1 NTPase family.</text>
</comment>
<sequence>MYFVSSNDNKFREIMELLSSYSPVSLSLKYKKMKLREIQSNSLEEVAKMKAYEAYELTRDKVIVEDDGLFIESLNDFPGVYSSFVFDTLGNKGILDLLKDKKNRKASFKSVIALHDGKKVLTFTGKITGQISEVIFESGWGYDPIFIPENTDIPFGQMDLNLKNKYSHRRIALQEFLIWYNNNNNNNNNNNPNREK</sequence>
<dbReference type="EMBL" id="LR216287">
    <property type="protein sequence ID" value="VFJ15036.1"/>
    <property type="molecule type" value="Genomic_DNA"/>
</dbReference>
<evidence type="ECO:0000256" key="1">
    <source>
        <dbReference type="ARBA" id="ARBA00008023"/>
    </source>
</evidence>
<evidence type="ECO:0000313" key="5">
    <source>
        <dbReference type="Proteomes" id="UP000294299"/>
    </source>
</evidence>
<dbReference type="GeneID" id="39421856"/>
<dbReference type="OrthoDB" id="372108at2157"/>
<gene>
    <name evidence="4" type="ORF">NFRAN_2713</name>
</gene>
<reference evidence="4 5" key="1">
    <citation type="submission" date="2019-02" db="EMBL/GenBank/DDBJ databases">
        <authorList>
            <person name="Lehtovirta-Morley E L."/>
        </authorList>
    </citation>
    <scope>NUCLEOTIDE SEQUENCE [LARGE SCALE GENOMIC DNA]</scope>
    <source>
        <strain evidence="4">NFRAN1</strain>
    </source>
</reference>
<dbReference type="KEGG" id="nfn:NFRAN_2713"/>
<dbReference type="GO" id="GO:0036220">
    <property type="term" value="F:ITP diphosphatase activity"/>
    <property type="evidence" value="ECO:0007669"/>
    <property type="project" value="UniProtKB-EC"/>
</dbReference>
<accession>A0A484ICI1</accession>
<dbReference type="GO" id="GO:0005737">
    <property type="term" value="C:cytoplasm"/>
    <property type="evidence" value="ECO:0007669"/>
    <property type="project" value="TreeGrafter"/>
</dbReference>
<dbReference type="NCBIfam" id="TIGR00042">
    <property type="entry name" value="RdgB/HAM1 family non-canonical purine NTP pyrophosphatase"/>
    <property type="match status" value="1"/>
</dbReference>
<dbReference type="InterPro" id="IPR029001">
    <property type="entry name" value="ITPase-like_fam"/>
</dbReference>
<dbReference type="PANTHER" id="PTHR11067:SF9">
    <property type="entry name" value="INOSINE TRIPHOSPHATE PYROPHOSPHATASE"/>
    <property type="match status" value="1"/>
</dbReference>
<dbReference type="Gene3D" id="3.90.950.10">
    <property type="match status" value="1"/>
</dbReference>
<evidence type="ECO:0000256" key="2">
    <source>
        <dbReference type="ARBA" id="ARBA00022801"/>
    </source>
</evidence>
<dbReference type="GO" id="GO:0009143">
    <property type="term" value="P:nucleoside triphosphate catabolic process"/>
    <property type="evidence" value="ECO:0007669"/>
    <property type="project" value="InterPro"/>
</dbReference>
<protein>
    <submittedName>
        <fullName evidence="4">DITP/XTP pyrophosphatase</fullName>
        <ecNumber evidence="4">3.6.1.66</ecNumber>
    </submittedName>
</protein>
<proteinExistence type="inferred from homology"/>
<dbReference type="Proteomes" id="UP000294299">
    <property type="component" value="Chromosome NFRAN"/>
</dbReference>
<keyword evidence="5" id="KW-1185">Reference proteome</keyword>
<name>A0A484ICI1_9ARCH</name>
<keyword evidence="2 3" id="KW-0378">Hydrolase</keyword>